<dbReference type="InterPro" id="IPR000528">
    <property type="entry name" value="Plant_nsLTP"/>
</dbReference>
<dbReference type="AlphaFoldDB" id="A0A061GY01"/>
<evidence type="ECO:0000259" key="4">
    <source>
        <dbReference type="SMART" id="SM00499"/>
    </source>
</evidence>
<dbReference type="Gene3D" id="1.10.110.10">
    <property type="entry name" value="Plant lipid-transfer and hydrophobic proteins"/>
    <property type="match status" value="1"/>
</dbReference>
<feature type="chain" id="PRO_5001599540" description="Non-specific lipid-transfer protein" evidence="3">
    <location>
        <begin position="28"/>
        <end position="119"/>
    </location>
</feature>
<dbReference type="InterPro" id="IPR016140">
    <property type="entry name" value="Bifunc_inhib/LTP/seed_store"/>
</dbReference>
<dbReference type="HOGENOM" id="CLU_128423_0_1_1"/>
<dbReference type="PANTHER" id="PTHR33076">
    <property type="entry name" value="NON-SPECIFIC LIPID-TRANSFER PROTEIN 2-RELATED"/>
    <property type="match status" value="1"/>
</dbReference>
<dbReference type="OrthoDB" id="649864at2759"/>
<dbReference type="STRING" id="3641.A0A061GY01"/>
<evidence type="ECO:0000313" key="6">
    <source>
        <dbReference type="Proteomes" id="UP000026915"/>
    </source>
</evidence>
<dbReference type="GO" id="GO:0008289">
    <property type="term" value="F:lipid binding"/>
    <property type="evidence" value="ECO:0007669"/>
    <property type="project" value="UniProtKB-KW"/>
</dbReference>
<dbReference type="OMA" id="PECCAGI"/>
<reference evidence="5 6" key="1">
    <citation type="journal article" date="2013" name="Genome Biol.">
        <title>The genome sequence of the most widely cultivated cacao type and its use to identify candidate genes regulating pod color.</title>
        <authorList>
            <person name="Motamayor J.C."/>
            <person name="Mockaitis K."/>
            <person name="Schmutz J."/>
            <person name="Haiminen N."/>
            <person name="Iii D.L."/>
            <person name="Cornejo O."/>
            <person name="Findley S.D."/>
            <person name="Zheng P."/>
            <person name="Utro F."/>
            <person name="Royaert S."/>
            <person name="Saski C."/>
            <person name="Jenkins J."/>
            <person name="Podicheti R."/>
            <person name="Zhao M."/>
            <person name="Scheffler B.E."/>
            <person name="Stack J.C."/>
            <person name="Feltus F.A."/>
            <person name="Mustiga G.M."/>
            <person name="Amores F."/>
            <person name="Phillips W."/>
            <person name="Marelli J.P."/>
            <person name="May G.D."/>
            <person name="Shapiro H."/>
            <person name="Ma J."/>
            <person name="Bustamante C.D."/>
            <person name="Schnell R.J."/>
            <person name="Main D."/>
            <person name="Gilbert D."/>
            <person name="Parida L."/>
            <person name="Kuhn D.N."/>
        </authorList>
    </citation>
    <scope>NUCLEOTIDE SEQUENCE [LARGE SCALE GENOMIC DNA]</scope>
    <source>
        <strain evidence="6">cv. Matina 1-6</strain>
    </source>
</reference>
<sequence>MAWSKVFKVAFGALLVSMLVAAPYVNATISCEQVTNWLTPCITYGLFGGTVPPGCCEGIKTLNAASNTTEDRRAQCNCVKEGAAKIPGLNYDRVNELPGKCGTTCPYKLSYDLDCSKVN</sequence>
<dbReference type="EMBL" id="CM001887">
    <property type="protein sequence ID" value="EOY34700.1"/>
    <property type="molecule type" value="Genomic_DNA"/>
</dbReference>
<comment type="function">
    <text evidence="2">Plant non-specific lipid-transfer proteins transfer phospholipids as well as galactolipids across membranes. May play a role in wax or cutin deposition in the cell walls of expanding epidermal cells and certain secretory tissues.</text>
</comment>
<dbReference type="InParanoid" id="A0A061GY01"/>
<name>A0A061GY01_THECC</name>
<evidence type="ECO:0000256" key="2">
    <source>
        <dbReference type="RuleBase" id="RU000628"/>
    </source>
</evidence>
<gene>
    <name evidence="5" type="ORF">TCM_042285</name>
</gene>
<dbReference type="KEGG" id="tcc:18591089"/>
<organism evidence="5 6">
    <name type="scientific">Theobroma cacao</name>
    <name type="common">Cacao</name>
    <name type="synonym">Cocoa</name>
    <dbReference type="NCBI Taxonomy" id="3641"/>
    <lineage>
        <taxon>Eukaryota</taxon>
        <taxon>Viridiplantae</taxon>
        <taxon>Streptophyta</taxon>
        <taxon>Embryophyta</taxon>
        <taxon>Tracheophyta</taxon>
        <taxon>Spermatophyta</taxon>
        <taxon>Magnoliopsida</taxon>
        <taxon>eudicotyledons</taxon>
        <taxon>Gunneridae</taxon>
        <taxon>Pentapetalae</taxon>
        <taxon>rosids</taxon>
        <taxon>malvids</taxon>
        <taxon>Malvales</taxon>
        <taxon>Malvaceae</taxon>
        <taxon>Byttnerioideae</taxon>
        <taxon>Theobroma</taxon>
    </lineage>
</organism>
<comment type="similarity">
    <text evidence="1 2">Belongs to the plant LTP family.</text>
</comment>
<dbReference type="GO" id="GO:0006869">
    <property type="term" value="P:lipid transport"/>
    <property type="evidence" value="ECO:0007669"/>
    <property type="project" value="InterPro"/>
</dbReference>
<keyword evidence="2" id="KW-0446">Lipid-binding</keyword>
<dbReference type="SMART" id="SM00499">
    <property type="entry name" value="AAI"/>
    <property type="match status" value="1"/>
</dbReference>
<dbReference type="PROSITE" id="PS51257">
    <property type="entry name" value="PROKAR_LIPOPROTEIN"/>
    <property type="match status" value="1"/>
</dbReference>
<dbReference type="InterPro" id="IPR036312">
    <property type="entry name" value="Bifun_inhib/LTP/seed_sf"/>
</dbReference>
<evidence type="ECO:0000256" key="1">
    <source>
        <dbReference type="ARBA" id="ARBA00009748"/>
    </source>
</evidence>
<dbReference type="SMR" id="A0A061GY01"/>
<feature type="signal peptide" evidence="3">
    <location>
        <begin position="1"/>
        <end position="27"/>
    </location>
</feature>
<dbReference type="CDD" id="cd01960">
    <property type="entry name" value="nsLTP1"/>
    <property type="match status" value="1"/>
</dbReference>
<dbReference type="SUPFAM" id="SSF47699">
    <property type="entry name" value="Bifunctional inhibitor/lipid-transfer protein/seed storage 2S albumin"/>
    <property type="match status" value="1"/>
</dbReference>
<dbReference type="Pfam" id="PF00234">
    <property type="entry name" value="Tryp_alpha_amyl"/>
    <property type="match status" value="1"/>
</dbReference>
<keyword evidence="6" id="KW-1185">Reference proteome</keyword>
<dbReference type="eggNOG" id="ENOG502S6CF">
    <property type="taxonomic scope" value="Eukaryota"/>
</dbReference>
<proteinExistence type="inferred from homology"/>
<dbReference type="Proteomes" id="UP000026915">
    <property type="component" value="Chromosome 9"/>
</dbReference>
<dbReference type="Gramene" id="EOY34700">
    <property type="protein sequence ID" value="EOY34700"/>
    <property type="gene ID" value="TCM_042285"/>
</dbReference>
<keyword evidence="3" id="KW-0732">Signal</keyword>
<protein>
    <recommendedName>
        <fullName evidence="2">Non-specific lipid-transfer protein</fullName>
    </recommendedName>
</protein>
<dbReference type="Gramene" id="Tc09v2_t030540.1">
    <property type="protein sequence ID" value="Tc09v2_p030540.1"/>
    <property type="gene ID" value="Tc09v2_g030540"/>
</dbReference>
<feature type="domain" description="Bifunctional inhibitor/plant lipid transfer protein/seed storage helical" evidence="4">
    <location>
        <begin position="31"/>
        <end position="115"/>
    </location>
</feature>
<keyword evidence="2" id="KW-0813">Transport</keyword>
<evidence type="ECO:0000256" key="3">
    <source>
        <dbReference type="SAM" id="SignalP"/>
    </source>
</evidence>
<accession>A0A061GY01</accession>
<evidence type="ECO:0000313" key="5">
    <source>
        <dbReference type="EMBL" id="EOY34700.1"/>
    </source>
</evidence>
<dbReference type="PRINTS" id="PR00382">
    <property type="entry name" value="LIPIDTRNSFER"/>
</dbReference>